<dbReference type="InterPro" id="IPR007396">
    <property type="entry name" value="TR_PAI2-type"/>
</dbReference>
<dbReference type="STRING" id="633440.SAMN05421869_13790"/>
<dbReference type="PANTHER" id="PTHR35802:SF1">
    <property type="entry name" value="PROTEASE SYNTHASE AND SPORULATION PROTEIN PAI 2"/>
    <property type="match status" value="1"/>
</dbReference>
<dbReference type="InterPro" id="IPR012349">
    <property type="entry name" value="Split_barrel_FMN-bd"/>
</dbReference>
<dbReference type="Gene3D" id="2.30.110.10">
    <property type="entry name" value="Electron Transport, Fmn-binding Protein, Chain A"/>
    <property type="match status" value="1"/>
</dbReference>
<proteinExistence type="predicted"/>
<protein>
    <submittedName>
        <fullName evidence="2">Transcriptional regulator</fullName>
    </submittedName>
</protein>
<evidence type="ECO:0000313" key="2">
    <source>
        <dbReference type="EMBL" id="SDM17175.1"/>
    </source>
</evidence>
<evidence type="ECO:0000313" key="3">
    <source>
        <dbReference type="Proteomes" id="UP000199202"/>
    </source>
</evidence>
<dbReference type="Proteomes" id="UP000199202">
    <property type="component" value="Unassembled WGS sequence"/>
</dbReference>
<reference evidence="2 3" key="1">
    <citation type="submission" date="2016-10" db="EMBL/GenBank/DDBJ databases">
        <authorList>
            <person name="de Groot N.N."/>
        </authorList>
    </citation>
    <scope>NUCLEOTIDE SEQUENCE [LARGE SCALE GENOMIC DNA]</scope>
    <source>
        <strain evidence="2 3">CGMCC 4.6533</strain>
    </source>
</reference>
<dbReference type="EMBL" id="FNDJ01000037">
    <property type="protein sequence ID" value="SDM17175.1"/>
    <property type="molecule type" value="Genomic_DNA"/>
</dbReference>
<feature type="region of interest" description="Disordered" evidence="1">
    <location>
        <begin position="189"/>
        <end position="218"/>
    </location>
</feature>
<dbReference type="RefSeq" id="WP_090946272.1">
    <property type="nucleotide sequence ID" value="NZ_FNDJ01000037.1"/>
</dbReference>
<feature type="compositionally biased region" description="Basic and acidic residues" evidence="1">
    <location>
        <begin position="189"/>
        <end position="201"/>
    </location>
</feature>
<evidence type="ECO:0000256" key="1">
    <source>
        <dbReference type="SAM" id="MobiDB-lite"/>
    </source>
</evidence>
<feature type="compositionally biased region" description="Polar residues" evidence="1">
    <location>
        <begin position="209"/>
        <end position="218"/>
    </location>
</feature>
<dbReference type="Pfam" id="PF04299">
    <property type="entry name" value="FMN_bind_2"/>
    <property type="match status" value="1"/>
</dbReference>
<accession>A0A1G9R429</accession>
<gene>
    <name evidence="2" type="ORF">SAMN05421869_13790</name>
</gene>
<dbReference type="AlphaFoldDB" id="A0A1G9R429"/>
<name>A0A1G9R429_9ACTN</name>
<dbReference type="PANTHER" id="PTHR35802">
    <property type="entry name" value="PROTEASE SYNTHASE AND SPORULATION PROTEIN PAI 2"/>
    <property type="match status" value="1"/>
</dbReference>
<dbReference type="SUPFAM" id="SSF50475">
    <property type="entry name" value="FMN-binding split barrel"/>
    <property type="match status" value="1"/>
</dbReference>
<organism evidence="2 3">
    <name type="scientific">Nonomuraea jiangxiensis</name>
    <dbReference type="NCBI Taxonomy" id="633440"/>
    <lineage>
        <taxon>Bacteria</taxon>
        <taxon>Bacillati</taxon>
        <taxon>Actinomycetota</taxon>
        <taxon>Actinomycetes</taxon>
        <taxon>Streptosporangiales</taxon>
        <taxon>Streptosporangiaceae</taxon>
        <taxon>Nonomuraea</taxon>
    </lineage>
</organism>
<sequence length="218" mass="24223">MLIHPWDAARDNDEWRSWLRTRDFGLIAANGVDGGPPVVVPTHFLYDGDREVLLHLARPNPIWAALEANPVAVVSVHDDYAYIPSGWRSDSPEDGVPTSYYATVQLTCAATIVDGAEDKAEILRRQLAHHEPDGTYGEVAADSGPYHRRLPGIRGLRLEVLGVRAKFKYDDHRPVDFRERVAGELAGRDLPGDVAAREQQLRRMRQGRRPSSQDAGSG</sequence>
<keyword evidence="3" id="KW-1185">Reference proteome</keyword>
<dbReference type="OrthoDB" id="9794948at2"/>